<reference evidence="14" key="1">
    <citation type="journal article" date="2020" name="Fungal Divers.">
        <title>Resolving the Mortierellaceae phylogeny through synthesis of multi-gene phylogenetics and phylogenomics.</title>
        <authorList>
            <person name="Vandepol N."/>
            <person name="Liber J."/>
            <person name="Desiro A."/>
            <person name="Na H."/>
            <person name="Kennedy M."/>
            <person name="Barry K."/>
            <person name="Grigoriev I.V."/>
            <person name="Miller A.N."/>
            <person name="O'Donnell K."/>
            <person name="Stajich J.E."/>
            <person name="Bonito G."/>
        </authorList>
    </citation>
    <scope>NUCLEOTIDE SEQUENCE</scope>
    <source>
        <strain evidence="14">REB-010B</strain>
    </source>
</reference>
<feature type="compositionally biased region" description="Basic residues" evidence="12">
    <location>
        <begin position="1653"/>
        <end position="1664"/>
    </location>
</feature>
<evidence type="ECO:0000313" key="14">
    <source>
        <dbReference type="EMBL" id="KAG0310015.1"/>
    </source>
</evidence>
<dbReference type="InterPro" id="IPR036961">
    <property type="entry name" value="Kinesin_motor_dom_sf"/>
</dbReference>
<feature type="compositionally biased region" description="Low complexity" evidence="12">
    <location>
        <begin position="1565"/>
        <end position="1577"/>
    </location>
</feature>
<dbReference type="GO" id="GO:0005524">
    <property type="term" value="F:ATP binding"/>
    <property type="evidence" value="ECO:0007669"/>
    <property type="project" value="UniProtKB-UniRule"/>
</dbReference>
<dbReference type="PROSITE" id="PS50067">
    <property type="entry name" value="KINESIN_MOTOR_2"/>
    <property type="match status" value="1"/>
</dbReference>
<dbReference type="GO" id="GO:0005634">
    <property type="term" value="C:nucleus"/>
    <property type="evidence" value="ECO:0007669"/>
    <property type="project" value="TreeGrafter"/>
</dbReference>
<evidence type="ECO:0000256" key="7">
    <source>
        <dbReference type="ARBA" id="ARBA00023054"/>
    </source>
</evidence>
<feature type="region of interest" description="Disordered" evidence="12">
    <location>
        <begin position="1121"/>
        <end position="1189"/>
    </location>
</feature>
<feature type="compositionally biased region" description="Basic and acidic residues" evidence="12">
    <location>
        <begin position="1147"/>
        <end position="1165"/>
    </location>
</feature>
<dbReference type="InterPro" id="IPR027417">
    <property type="entry name" value="P-loop_NTPase"/>
</dbReference>
<feature type="compositionally biased region" description="Low complexity" evidence="12">
    <location>
        <begin position="1316"/>
        <end position="1326"/>
    </location>
</feature>
<organism evidence="14 15">
    <name type="scientific">Dissophora globulifera</name>
    <dbReference type="NCBI Taxonomy" id="979702"/>
    <lineage>
        <taxon>Eukaryota</taxon>
        <taxon>Fungi</taxon>
        <taxon>Fungi incertae sedis</taxon>
        <taxon>Mucoromycota</taxon>
        <taxon>Mortierellomycotina</taxon>
        <taxon>Mortierellomycetes</taxon>
        <taxon>Mortierellales</taxon>
        <taxon>Mortierellaceae</taxon>
        <taxon>Dissophora</taxon>
    </lineage>
</organism>
<gene>
    <name evidence="14" type="ORF">BGZ99_000716</name>
</gene>
<feature type="coiled-coil region" evidence="11">
    <location>
        <begin position="707"/>
        <end position="734"/>
    </location>
</feature>
<keyword evidence="3" id="KW-0597">Phosphoprotein</keyword>
<feature type="binding site" evidence="10">
    <location>
        <begin position="292"/>
        <end position="299"/>
    </location>
    <ligand>
        <name>ATP</name>
        <dbReference type="ChEBI" id="CHEBI:30616"/>
    </ligand>
</feature>
<evidence type="ECO:0000256" key="9">
    <source>
        <dbReference type="ARBA" id="ARBA00023212"/>
    </source>
</evidence>
<dbReference type="PRINTS" id="PR00380">
    <property type="entry name" value="KINESINHEAVY"/>
</dbReference>
<feature type="region of interest" description="Disordered" evidence="12">
    <location>
        <begin position="1631"/>
        <end position="1693"/>
    </location>
</feature>
<dbReference type="OrthoDB" id="123929at2759"/>
<feature type="compositionally biased region" description="Polar residues" evidence="12">
    <location>
        <begin position="1240"/>
        <end position="1252"/>
    </location>
</feature>
<dbReference type="Pfam" id="PF00225">
    <property type="entry name" value="Kinesin"/>
    <property type="match status" value="1"/>
</dbReference>
<comment type="similarity">
    <text evidence="10">Belongs to the TRAFAC class myosin-kinesin ATPase superfamily. Kinesin family.</text>
</comment>
<dbReference type="GO" id="GO:0051231">
    <property type="term" value="P:spindle elongation"/>
    <property type="evidence" value="ECO:0007669"/>
    <property type="project" value="TreeGrafter"/>
</dbReference>
<dbReference type="Gene3D" id="3.40.850.10">
    <property type="entry name" value="Kinesin motor domain"/>
    <property type="match status" value="1"/>
</dbReference>
<feature type="compositionally biased region" description="Basic and acidic residues" evidence="12">
    <location>
        <begin position="1428"/>
        <end position="1437"/>
    </location>
</feature>
<feature type="region of interest" description="Disordered" evidence="12">
    <location>
        <begin position="979"/>
        <end position="1038"/>
    </location>
</feature>
<evidence type="ECO:0000313" key="15">
    <source>
        <dbReference type="Proteomes" id="UP000738325"/>
    </source>
</evidence>
<dbReference type="GO" id="GO:0072686">
    <property type="term" value="C:mitotic spindle"/>
    <property type="evidence" value="ECO:0007669"/>
    <property type="project" value="TreeGrafter"/>
</dbReference>
<dbReference type="Proteomes" id="UP000738325">
    <property type="component" value="Unassembled WGS sequence"/>
</dbReference>
<evidence type="ECO:0000256" key="1">
    <source>
        <dbReference type="ARBA" id="ARBA00004186"/>
    </source>
</evidence>
<dbReference type="InterPro" id="IPR047149">
    <property type="entry name" value="KIF11-like"/>
</dbReference>
<feature type="region of interest" description="Disordered" evidence="12">
    <location>
        <begin position="1308"/>
        <end position="1467"/>
    </location>
</feature>
<dbReference type="GO" id="GO:0090307">
    <property type="term" value="P:mitotic spindle assembly"/>
    <property type="evidence" value="ECO:0007669"/>
    <property type="project" value="TreeGrafter"/>
</dbReference>
<feature type="coiled-coil region" evidence="11">
    <location>
        <begin position="889"/>
        <end position="916"/>
    </location>
</feature>
<feature type="compositionally biased region" description="Polar residues" evidence="12">
    <location>
        <begin position="1167"/>
        <end position="1176"/>
    </location>
</feature>
<feature type="region of interest" description="Disordered" evidence="12">
    <location>
        <begin position="1"/>
        <end position="50"/>
    </location>
</feature>
<feature type="compositionally biased region" description="Acidic residues" evidence="12">
    <location>
        <begin position="1126"/>
        <end position="1146"/>
    </location>
</feature>
<comment type="caution">
    <text evidence="14">The sequence shown here is derived from an EMBL/GenBank/DDBJ whole genome shotgun (WGS) entry which is preliminary data.</text>
</comment>
<feature type="compositionally biased region" description="Polar residues" evidence="12">
    <location>
        <begin position="22"/>
        <end position="34"/>
    </location>
</feature>
<feature type="domain" description="Kinesin motor" evidence="13">
    <location>
        <begin position="207"/>
        <end position="649"/>
    </location>
</feature>
<feature type="compositionally biased region" description="Basic and acidic residues" evidence="12">
    <location>
        <begin position="1449"/>
        <end position="1467"/>
    </location>
</feature>
<feature type="region of interest" description="Disordered" evidence="12">
    <location>
        <begin position="1524"/>
        <end position="1587"/>
    </location>
</feature>
<evidence type="ECO:0000256" key="8">
    <source>
        <dbReference type="ARBA" id="ARBA00023175"/>
    </source>
</evidence>
<keyword evidence="2" id="KW-0963">Cytoplasm</keyword>
<evidence type="ECO:0000256" key="10">
    <source>
        <dbReference type="PROSITE-ProRule" id="PRU00283"/>
    </source>
</evidence>
<feature type="compositionally biased region" description="Acidic residues" evidence="12">
    <location>
        <begin position="1438"/>
        <end position="1448"/>
    </location>
</feature>
<dbReference type="PANTHER" id="PTHR47970">
    <property type="entry name" value="KINESIN-LIKE PROTEIN KIF11"/>
    <property type="match status" value="1"/>
</dbReference>
<keyword evidence="7 11" id="KW-0175">Coiled coil</keyword>
<evidence type="ECO:0000256" key="6">
    <source>
        <dbReference type="ARBA" id="ARBA00022840"/>
    </source>
</evidence>
<dbReference type="PANTHER" id="PTHR47970:SF29">
    <property type="entry name" value="KINESIN FAMILY MEMBER 20B"/>
    <property type="match status" value="1"/>
</dbReference>
<accession>A0A9P6UL95</accession>
<keyword evidence="9" id="KW-0206">Cytoskeleton</keyword>
<dbReference type="SUPFAM" id="SSF52540">
    <property type="entry name" value="P-loop containing nucleoside triphosphate hydrolases"/>
    <property type="match status" value="1"/>
</dbReference>
<keyword evidence="6 10" id="KW-0067">ATP-binding</keyword>
<proteinExistence type="inferred from homology"/>
<dbReference type="GO" id="GO:0005876">
    <property type="term" value="C:spindle microtubule"/>
    <property type="evidence" value="ECO:0007669"/>
    <property type="project" value="TreeGrafter"/>
</dbReference>
<feature type="compositionally biased region" description="Polar residues" evidence="12">
    <location>
        <begin position="1327"/>
        <end position="1352"/>
    </location>
</feature>
<keyword evidence="15" id="KW-1185">Reference proteome</keyword>
<dbReference type="InterPro" id="IPR001752">
    <property type="entry name" value="Kinesin_motor_dom"/>
</dbReference>
<keyword evidence="5 10" id="KW-0547">Nucleotide-binding</keyword>
<dbReference type="GO" id="GO:0007018">
    <property type="term" value="P:microtubule-based movement"/>
    <property type="evidence" value="ECO:0007669"/>
    <property type="project" value="InterPro"/>
</dbReference>
<dbReference type="PROSITE" id="PS00411">
    <property type="entry name" value="KINESIN_MOTOR_1"/>
    <property type="match status" value="1"/>
</dbReference>
<dbReference type="GO" id="GO:0008017">
    <property type="term" value="F:microtubule binding"/>
    <property type="evidence" value="ECO:0007669"/>
    <property type="project" value="InterPro"/>
</dbReference>
<feature type="compositionally biased region" description="Polar residues" evidence="12">
    <location>
        <begin position="979"/>
        <end position="1004"/>
    </location>
</feature>
<evidence type="ECO:0000259" key="13">
    <source>
        <dbReference type="PROSITE" id="PS50067"/>
    </source>
</evidence>
<comment type="subcellular location">
    <subcellularLocation>
        <location evidence="1">Cytoplasm</location>
        <location evidence="1">Cytoskeleton</location>
        <location evidence="1">Spindle</location>
    </subcellularLocation>
</comment>
<dbReference type="GO" id="GO:0008574">
    <property type="term" value="F:plus-end-directed microtubule motor activity"/>
    <property type="evidence" value="ECO:0007669"/>
    <property type="project" value="TreeGrafter"/>
</dbReference>
<feature type="compositionally biased region" description="Basic residues" evidence="12">
    <location>
        <begin position="1"/>
        <end position="18"/>
    </location>
</feature>
<evidence type="ECO:0000256" key="5">
    <source>
        <dbReference type="ARBA" id="ARBA00022741"/>
    </source>
</evidence>
<evidence type="ECO:0000256" key="12">
    <source>
        <dbReference type="SAM" id="MobiDB-lite"/>
    </source>
</evidence>
<keyword evidence="8 10" id="KW-0505">Motor protein</keyword>
<feature type="compositionally biased region" description="Low complexity" evidence="12">
    <location>
        <begin position="40"/>
        <end position="50"/>
    </location>
</feature>
<feature type="region of interest" description="Disordered" evidence="12">
    <location>
        <begin position="849"/>
        <end position="870"/>
    </location>
</feature>
<sequence length="1693" mass="184743">MAKHGKQAWHVKSGKKRVVVPITSQQSSAKSTRSWVAPGPSSSFSASSVAPTTTSTFTLNATSTQVYSVHTTPPKSAQHRANLGLPSFRIKSSPSPVKTRLYSPATDPRWTCAVSPKKPVIKNSRLSLSDLVLASSSVSDTSEDSSDTIENDVSMMASHAVEPETQAPDMETQAPDMETQAPDMETQAPDMETQAPDMETQAPDMDTVKTFLRLRPSVNKAGQDGYVTILDDNSIVMTPPPNSRSKKVTKHTFSKVFQPSASQADVFKETCMPLLTSVLKQSKSSGLIFAYGVSNSGKTHSILGSDQPKDAGILPRALKVIFKSIQDLAQDSEESFLYRPVGFQDVERIDSMSWNSTHYGSSEENDRGASLDSVTSLDSDLETLAQKLNIQFEDDLVVDNNTADINDQVVSLPCGMDYSVWVSCAEVYLEKIYDLLAEPPKSPIPLLGPMDTKRPSLTLKTDASTGQKYVHGQKEIKVKTVDEALLVLRAGLRQRQVFTTLLNKASSRSHCIFTIKILRTPHFGNDAAETAARGKTSVSRLSIVDLAGSERIRNTNSSGQRRKEAGDINNSLMVLGHCMEILRWNQLHPKKNQQVVPYNHSKLTLLFQSVLEGHAKDSTVCVIVNVNPFQNDFEETIQTLRFSSVAMEVSPAQQMSSKYDRRITQEAVSPARQDQIIADSSVSSNATSLTVKSDGQEEPTEDDGMLLATLQSQVEDLYQKLEAEQTRYHSMETELRSEFMDKLTDRILKALTVKDTDTRSTSPIPFQLDRTDQSVQVDITPEPMATPFSETLSASIDQDAIATSTVDPMDECLETSIPNAQKGASFIHLLTESLSEEEGAVGTVELKDERTRQNVPETEDETLPQSTSLQSSFQDAGVLSTMDSVAEGNVLLERALAESEKQRVALQQALEQANASLQAWQSWFAGAPGIANLGSHTKPLGSIPVLSLTSALANPIVSNSPKTVDITDHTASQTAMDFSISRTSPAIQTENVTSSPSISTSDAYTMTLERSESPRGPDTVDQEDGHNSQSIPSWKSSDESLLDTLEIPDVQANQNLEVKQAVQSEQDFEIEQDAQFEQALEVEQNLQVEDDFEIEQDVQTEHGFEVIQDLDDEQALDDEQHLGDEPLSEVEQDLNNEQPMDDEQDFDSEHGLDSEHDLEFGRDSESEQITVSSSASKALPKDDRSQLHPGIVIEIPPLVPRRREVFVEEAPAAAISASPPGTISLDSSDSSLIDVSTSIPSSARNTGRSATPTIALDRSPTTTVTIDRSPTAISITDTSPSFGRSMSRLSLTGPHTFQSILEGWPSTSGLSSARIGSGSPTSTTPSLRSQTVATSLGRSPTVLSDMDNSPSFARSLRRLSPTRPIPYHTTAESRASSPPPAKRPRTSISATLPNPLVEGDRRSGSHSSSSDEDSGHASGSVVSATDAAQEKESSLQDDHDEYGEDAWADDEKGVLHRTPDNTRHRFTPEVQEHIEDNTEDFPSPTIPAQPLFHPLPVLAQKNGSDHTVKQERPLTSLQASAFDLSNPFLDDDSSDLPSEDEYFVMTPTPKKESASQKSAPEEDQVVVVESRSSSPPVGRDDDDARSEEAEAYFGHGSLLLGRGRSSPSEAAPRMASSTLLRFNMPIKKAPSHIESAGVRATKEEEDDVMMTPGRKRKRKLRTKKAVFEEDMEETVGVPPPTPSRGGRKPNVRR</sequence>
<evidence type="ECO:0000256" key="4">
    <source>
        <dbReference type="ARBA" id="ARBA00022701"/>
    </source>
</evidence>
<feature type="compositionally biased region" description="Acidic residues" evidence="12">
    <location>
        <begin position="1529"/>
        <end position="1542"/>
    </location>
</feature>
<dbReference type="InterPro" id="IPR019821">
    <property type="entry name" value="Kinesin_motor_CS"/>
</dbReference>
<evidence type="ECO:0000256" key="3">
    <source>
        <dbReference type="ARBA" id="ARBA00022553"/>
    </source>
</evidence>
<name>A0A9P6UL95_9FUNG</name>
<keyword evidence="4" id="KW-0493">Microtubule</keyword>
<feature type="region of interest" description="Disordered" evidence="12">
    <location>
        <begin position="1233"/>
        <end position="1254"/>
    </location>
</feature>
<evidence type="ECO:0000256" key="11">
    <source>
        <dbReference type="SAM" id="Coils"/>
    </source>
</evidence>
<protein>
    <recommendedName>
        <fullName evidence="13">Kinesin motor domain-containing protein</fullName>
    </recommendedName>
</protein>
<evidence type="ECO:0000256" key="2">
    <source>
        <dbReference type="ARBA" id="ARBA00022490"/>
    </source>
</evidence>
<dbReference type="SMART" id="SM00129">
    <property type="entry name" value="KISc"/>
    <property type="match status" value="1"/>
</dbReference>
<dbReference type="EMBL" id="JAAAIP010001147">
    <property type="protein sequence ID" value="KAG0310015.1"/>
    <property type="molecule type" value="Genomic_DNA"/>
</dbReference>